<dbReference type="CDD" id="cd16917">
    <property type="entry name" value="HATPase_UhpB-NarQ-NarX-like"/>
    <property type="match status" value="1"/>
</dbReference>
<dbReference type="Pfam" id="PF02518">
    <property type="entry name" value="HATPase_c"/>
    <property type="match status" value="1"/>
</dbReference>
<reference evidence="6" key="1">
    <citation type="journal article" date="2019" name="Int. J. Syst. Evol. Microbiol.">
        <title>The Global Catalogue of Microorganisms (GCM) 10K type strain sequencing project: providing services to taxonomists for standard genome sequencing and annotation.</title>
        <authorList>
            <consortium name="The Broad Institute Genomics Platform"/>
            <consortium name="The Broad Institute Genome Sequencing Center for Infectious Disease"/>
            <person name="Wu L."/>
            <person name="Ma J."/>
        </authorList>
    </citation>
    <scope>NUCLEOTIDE SEQUENCE [LARGE SCALE GENOMIC DNA]</scope>
    <source>
        <strain evidence="6">JCM 18054</strain>
    </source>
</reference>
<feature type="domain" description="GAF" evidence="4">
    <location>
        <begin position="4"/>
        <end position="130"/>
    </location>
</feature>
<evidence type="ECO:0000313" key="6">
    <source>
        <dbReference type="Proteomes" id="UP001500192"/>
    </source>
</evidence>
<keyword evidence="3" id="KW-0902">Two-component regulatory system</keyword>
<dbReference type="Proteomes" id="UP001500192">
    <property type="component" value="Unassembled WGS sequence"/>
</dbReference>
<feature type="domain" description="GAF" evidence="4">
    <location>
        <begin position="151"/>
        <end position="307"/>
    </location>
</feature>
<keyword evidence="6" id="KW-1185">Reference proteome</keyword>
<dbReference type="SMART" id="SM00065">
    <property type="entry name" value="GAF"/>
    <property type="match status" value="2"/>
</dbReference>
<dbReference type="Gene3D" id="3.30.565.10">
    <property type="entry name" value="Histidine kinase-like ATPase, C-terminal domain"/>
    <property type="match status" value="1"/>
</dbReference>
<keyword evidence="1" id="KW-0808">Transferase</keyword>
<organism evidence="5 6">
    <name type="scientific">Amycolatopsis dongchuanensis</name>
    <dbReference type="NCBI Taxonomy" id="1070866"/>
    <lineage>
        <taxon>Bacteria</taxon>
        <taxon>Bacillati</taxon>
        <taxon>Actinomycetota</taxon>
        <taxon>Actinomycetes</taxon>
        <taxon>Pseudonocardiales</taxon>
        <taxon>Pseudonocardiaceae</taxon>
        <taxon>Amycolatopsis</taxon>
    </lineage>
</organism>
<evidence type="ECO:0000259" key="4">
    <source>
        <dbReference type="SMART" id="SM00065"/>
    </source>
</evidence>
<dbReference type="Gene3D" id="1.20.5.1930">
    <property type="match status" value="1"/>
</dbReference>
<evidence type="ECO:0000313" key="5">
    <source>
        <dbReference type="EMBL" id="GAA5164678.1"/>
    </source>
</evidence>
<proteinExistence type="predicted"/>
<comment type="caution">
    <text evidence="5">The sequence shown here is derived from an EMBL/GenBank/DDBJ whole genome shotgun (WGS) entry which is preliminary data.</text>
</comment>
<evidence type="ECO:0000256" key="2">
    <source>
        <dbReference type="ARBA" id="ARBA00022777"/>
    </source>
</evidence>
<dbReference type="InterPro" id="IPR050482">
    <property type="entry name" value="Sensor_HK_TwoCompSys"/>
</dbReference>
<dbReference type="InterPro" id="IPR011712">
    <property type="entry name" value="Sig_transdc_His_kin_sub3_dim/P"/>
</dbReference>
<dbReference type="SUPFAM" id="SSF55874">
    <property type="entry name" value="ATPase domain of HSP90 chaperone/DNA topoisomerase II/histidine kinase"/>
    <property type="match status" value="1"/>
</dbReference>
<dbReference type="RefSeq" id="WP_346054230.1">
    <property type="nucleotide sequence ID" value="NZ_BAABIB010000073.1"/>
</dbReference>
<gene>
    <name evidence="5" type="ORF">GCM10023214_34450</name>
</gene>
<name>A0ABP9QMY8_9PSEU</name>
<dbReference type="InterPro" id="IPR029016">
    <property type="entry name" value="GAF-like_dom_sf"/>
</dbReference>
<dbReference type="Gene3D" id="3.30.450.40">
    <property type="match status" value="2"/>
</dbReference>
<dbReference type="Pfam" id="PF07730">
    <property type="entry name" value="HisKA_3"/>
    <property type="match status" value="1"/>
</dbReference>
<dbReference type="GO" id="GO:0016301">
    <property type="term" value="F:kinase activity"/>
    <property type="evidence" value="ECO:0007669"/>
    <property type="project" value="UniProtKB-KW"/>
</dbReference>
<dbReference type="PANTHER" id="PTHR24421">
    <property type="entry name" value="NITRATE/NITRITE SENSOR PROTEIN NARX-RELATED"/>
    <property type="match status" value="1"/>
</dbReference>
<dbReference type="InterPro" id="IPR036890">
    <property type="entry name" value="HATPase_C_sf"/>
</dbReference>
<dbReference type="SUPFAM" id="SSF55781">
    <property type="entry name" value="GAF domain-like"/>
    <property type="match status" value="2"/>
</dbReference>
<evidence type="ECO:0000256" key="1">
    <source>
        <dbReference type="ARBA" id="ARBA00022679"/>
    </source>
</evidence>
<protein>
    <submittedName>
        <fullName evidence="5">GAF domain-containing sensor histidine kinase</fullName>
    </submittedName>
</protein>
<dbReference type="InterPro" id="IPR003594">
    <property type="entry name" value="HATPase_dom"/>
</dbReference>
<accession>A0ABP9QMY8</accession>
<dbReference type="EMBL" id="BAABIB010000073">
    <property type="protein sequence ID" value="GAA5164678.1"/>
    <property type="molecule type" value="Genomic_DNA"/>
</dbReference>
<evidence type="ECO:0000256" key="3">
    <source>
        <dbReference type="ARBA" id="ARBA00023012"/>
    </source>
</evidence>
<keyword evidence="2 5" id="KW-0418">Kinase</keyword>
<dbReference type="Pfam" id="PF13185">
    <property type="entry name" value="GAF_2"/>
    <property type="match status" value="1"/>
</dbReference>
<sequence length="515" mass="55056">MIESSARALLDAVVGIAADLSLPDVLRRVVESACGLVGAEYGVLAELLPGGRLGRVVEAGEPREYRTPADLPSGPGTLSVPLRTRDGLFGRLYLARRDGGFTEQDRGEVVALAAAGSIAIENAVLYEQTLRRERWREASQQVTAALLAGEDGGTTLHTIADRARVVAGAPVGAVALPSETEPDTLVFEVLASPYPGYERLVGARVPYDGTASGRAFLRGEPVVISSYGGYAAIQQANSGLRAPDTFADLDSAVAVPLKAGAQKLGVLLVVRFRDEEPFTDAEVGLVRDFAAHAALAVEFARAEEDRRRLVVFEERDRIARDLHDLVIQRLFAIGLGLEGLSRLTKQPELAERVTGFVRDLDRTIRDVRNSIFSLQEPAEAHGGVRSDLLRMAQDSTAMLGFEPRVSFDGPLDAAVTGPLRADLLATVREALSNVARHAGANSVAVEVVVERGNRELSLTVLDDGVGCTGSSPHGQGLANLRKRAARWHGTLTVGPRPEGGTKLVWTARPGRREEP</sequence>
<dbReference type="PANTHER" id="PTHR24421:SF56">
    <property type="entry name" value="OXYGEN SENSOR HISTIDINE KINASE RESPONSE REGULATOR DOST"/>
    <property type="match status" value="1"/>
</dbReference>
<dbReference type="InterPro" id="IPR003018">
    <property type="entry name" value="GAF"/>
</dbReference>